<reference evidence="1 2" key="1">
    <citation type="submission" date="2017-11" db="EMBL/GenBank/DDBJ databases">
        <authorList>
            <person name="Lechat P."/>
        </authorList>
    </citation>
    <scope>NUCLEOTIDE SEQUENCE [LARGE SCALE GENOMIC DNA]</scope>
    <source>
        <strain evidence="1">L495</strain>
    </source>
</reference>
<evidence type="ECO:0000313" key="2">
    <source>
        <dbReference type="Proteomes" id="UP000234460"/>
    </source>
</evidence>
<protein>
    <submittedName>
        <fullName evidence="1">Uncharacterized protein</fullName>
    </submittedName>
</protein>
<comment type="caution">
    <text evidence="1">The sequence shown here is derived from an EMBL/GenBank/DDBJ whole genome shotgun (WGS) entry which is preliminary data.</text>
</comment>
<dbReference type="AlphaFoldDB" id="A0AAQ1NZL0"/>
<gene>
    <name evidence="1" type="ORF">LMANV2_230032</name>
</gene>
<proteinExistence type="predicted"/>
<dbReference type="EMBL" id="OEJX01000016">
    <property type="protein sequence ID" value="SOR60917.1"/>
    <property type="molecule type" value="Genomic_DNA"/>
</dbReference>
<dbReference type="Proteomes" id="UP000234460">
    <property type="component" value="Chromosome LMANV2"/>
</dbReference>
<accession>A0AAQ1NZL0</accession>
<organism evidence="1 2">
    <name type="scientific">Leptospira interrogans serovar Manilae</name>
    <dbReference type="NCBI Taxonomy" id="214675"/>
    <lineage>
        <taxon>Bacteria</taxon>
        <taxon>Pseudomonadati</taxon>
        <taxon>Spirochaetota</taxon>
        <taxon>Spirochaetia</taxon>
        <taxon>Leptospirales</taxon>
        <taxon>Leptospiraceae</taxon>
        <taxon>Leptospira</taxon>
    </lineage>
</organism>
<evidence type="ECO:0000313" key="1">
    <source>
        <dbReference type="EMBL" id="SOR60917.1"/>
    </source>
</evidence>
<name>A0AAQ1NZL0_LEPIR</name>
<sequence>MALDLKRFRKKRFIEFFLLQFLRNFSNSMLLYGSQHNNCFRICYTELTLLGQFFRKKIDVGTLTNRRFIS</sequence>